<evidence type="ECO:0000313" key="1">
    <source>
        <dbReference type="EMBL" id="CAD0196853.1"/>
    </source>
</evidence>
<proteinExistence type="predicted"/>
<keyword evidence="2" id="KW-1185">Reference proteome</keyword>
<gene>
    <name evidence="1" type="ORF">CINC_LOCUS11141</name>
</gene>
<accession>A0A9N8PXQ1</accession>
<dbReference type="EMBL" id="LR824008">
    <property type="protein sequence ID" value="CAD0196853.1"/>
    <property type="molecule type" value="Genomic_DNA"/>
</dbReference>
<dbReference type="AlphaFoldDB" id="A0A9N8PXQ1"/>
<name>A0A9N8PXQ1_CHRIL</name>
<protein>
    <submittedName>
        <fullName evidence="1">Uncharacterized protein</fullName>
    </submittedName>
</protein>
<organism evidence="1 2">
    <name type="scientific">Chrysodeixis includens</name>
    <name type="common">Soybean looper</name>
    <name type="synonym">Pseudoplusia includens</name>
    <dbReference type="NCBI Taxonomy" id="689277"/>
    <lineage>
        <taxon>Eukaryota</taxon>
        <taxon>Metazoa</taxon>
        <taxon>Ecdysozoa</taxon>
        <taxon>Arthropoda</taxon>
        <taxon>Hexapoda</taxon>
        <taxon>Insecta</taxon>
        <taxon>Pterygota</taxon>
        <taxon>Neoptera</taxon>
        <taxon>Endopterygota</taxon>
        <taxon>Lepidoptera</taxon>
        <taxon>Glossata</taxon>
        <taxon>Ditrysia</taxon>
        <taxon>Noctuoidea</taxon>
        <taxon>Noctuidae</taxon>
        <taxon>Plusiinae</taxon>
        <taxon>Chrysodeixis</taxon>
    </lineage>
</organism>
<dbReference type="OrthoDB" id="10623491at2759"/>
<dbReference type="Proteomes" id="UP001154114">
    <property type="component" value="Chromosome 5"/>
</dbReference>
<evidence type="ECO:0000313" key="2">
    <source>
        <dbReference type="Proteomes" id="UP001154114"/>
    </source>
</evidence>
<sequence>MKIGRLTAKVRGAGECGQQPFVGRRRASVFGCSYWQVAPPPRGVAARPRQRRAPQSLSAAAASCFDARPLTRAAPASRLPRFHVRLSNSFRIAPGARYGPVIPHRLV</sequence>
<reference evidence="1" key="1">
    <citation type="submission" date="2021-12" db="EMBL/GenBank/DDBJ databases">
        <authorList>
            <person name="King R."/>
        </authorList>
    </citation>
    <scope>NUCLEOTIDE SEQUENCE</scope>
</reference>